<dbReference type="AlphaFoldDB" id="A0A4Y2WGE7"/>
<feature type="compositionally biased region" description="Polar residues" evidence="1">
    <location>
        <begin position="9"/>
        <end position="19"/>
    </location>
</feature>
<dbReference type="Proteomes" id="UP000499080">
    <property type="component" value="Unassembled WGS sequence"/>
</dbReference>
<feature type="region of interest" description="Disordered" evidence="1">
    <location>
        <begin position="1"/>
        <end position="95"/>
    </location>
</feature>
<protein>
    <submittedName>
        <fullName evidence="2">Uncharacterized protein</fullName>
    </submittedName>
</protein>
<organism evidence="2 3">
    <name type="scientific">Araneus ventricosus</name>
    <name type="common">Orbweaver spider</name>
    <name type="synonym">Epeira ventricosa</name>
    <dbReference type="NCBI Taxonomy" id="182803"/>
    <lineage>
        <taxon>Eukaryota</taxon>
        <taxon>Metazoa</taxon>
        <taxon>Ecdysozoa</taxon>
        <taxon>Arthropoda</taxon>
        <taxon>Chelicerata</taxon>
        <taxon>Arachnida</taxon>
        <taxon>Araneae</taxon>
        <taxon>Araneomorphae</taxon>
        <taxon>Entelegynae</taxon>
        <taxon>Araneoidea</taxon>
        <taxon>Araneidae</taxon>
        <taxon>Araneus</taxon>
    </lineage>
</organism>
<name>A0A4Y2WGE7_ARAVE</name>
<dbReference type="EMBL" id="BGPR01059647">
    <property type="protein sequence ID" value="GBO35646.1"/>
    <property type="molecule type" value="Genomic_DNA"/>
</dbReference>
<evidence type="ECO:0000313" key="2">
    <source>
        <dbReference type="EMBL" id="GBO35646.1"/>
    </source>
</evidence>
<proteinExistence type="predicted"/>
<sequence>MTGDRPMTTGDSWAPQSGCSGREDSQQTTCLTGEPARRTSGRAWKSHGRSETSPLGSIRCAHLSAMVGPDPGTGRPDFRSPAGVGPKTPSDLRPAARSADALLNHRRLRLVGAMTHMGVS</sequence>
<accession>A0A4Y2WGE7</accession>
<evidence type="ECO:0000256" key="1">
    <source>
        <dbReference type="SAM" id="MobiDB-lite"/>
    </source>
</evidence>
<evidence type="ECO:0000313" key="3">
    <source>
        <dbReference type="Proteomes" id="UP000499080"/>
    </source>
</evidence>
<keyword evidence="3" id="KW-1185">Reference proteome</keyword>
<comment type="caution">
    <text evidence="2">The sequence shown here is derived from an EMBL/GenBank/DDBJ whole genome shotgun (WGS) entry which is preliminary data.</text>
</comment>
<reference evidence="2 3" key="1">
    <citation type="journal article" date="2019" name="Sci. Rep.">
        <title>Orb-weaving spider Araneus ventricosus genome elucidates the spidroin gene catalogue.</title>
        <authorList>
            <person name="Kono N."/>
            <person name="Nakamura H."/>
            <person name="Ohtoshi R."/>
            <person name="Moran D.A.P."/>
            <person name="Shinohara A."/>
            <person name="Yoshida Y."/>
            <person name="Fujiwara M."/>
            <person name="Mori M."/>
            <person name="Tomita M."/>
            <person name="Arakawa K."/>
        </authorList>
    </citation>
    <scope>NUCLEOTIDE SEQUENCE [LARGE SCALE GENOMIC DNA]</scope>
</reference>
<gene>
    <name evidence="2" type="ORF">AVEN_45056_1</name>
</gene>